<dbReference type="Pfam" id="PF04616">
    <property type="entry name" value="Glyco_hydro_43"/>
    <property type="match status" value="1"/>
</dbReference>
<evidence type="ECO:0000256" key="4">
    <source>
        <dbReference type="ARBA" id="ARBA00023295"/>
    </source>
</evidence>
<organism evidence="7 8">
    <name type="scientific">Polystyrenella longa</name>
    <dbReference type="NCBI Taxonomy" id="2528007"/>
    <lineage>
        <taxon>Bacteria</taxon>
        <taxon>Pseudomonadati</taxon>
        <taxon>Planctomycetota</taxon>
        <taxon>Planctomycetia</taxon>
        <taxon>Planctomycetales</taxon>
        <taxon>Planctomycetaceae</taxon>
        <taxon>Polystyrenella</taxon>
    </lineage>
</organism>
<evidence type="ECO:0000256" key="6">
    <source>
        <dbReference type="SAM" id="SignalP"/>
    </source>
</evidence>
<keyword evidence="4 5" id="KW-0326">Glycosidase</keyword>
<dbReference type="CDD" id="cd08983">
    <property type="entry name" value="GH43_Bt3655-like"/>
    <property type="match status" value="1"/>
</dbReference>
<feature type="chain" id="PRO_5022069638" evidence="6">
    <location>
        <begin position="21"/>
        <end position="341"/>
    </location>
</feature>
<dbReference type="PANTHER" id="PTHR43301">
    <property type="entry name" value="ARABINAN ENDO-1,5-ALPHA-L-ARABINOSIDASE"/>
    <property type="match status" value="1"/>
</dbReference>
<comment type="pathway">
    <text evidence="1">Glycan metabolism; L-arabinan degradation.</text>
</comment>
<feature type="signal peptide" evidence="6">
    <location>
        <begin position="1"/>
        <end position="20"/>
    </location>
</feature>
<evidence type="ECO:0000313" key="7">
    <source>
        <dbReference type="EMBL" id="QDU81201.1"/>
    </source>
</evidence>
<gene>
    <name evidence="7" type="ORF">Pla110_29400</name>
</gene>
<evidence type="ECO:0000256" key="1">
    <source>
        <dbReference type="ARBA" id="ARBA00004834"/>
    </source>
</evidence>
<keyword evidence="3 5" id="KW-0378">Hydrolase</keyword>
<dbReference type="EMBL" id="CP036281">
    <property type="protein sequence ID" value="QDU81201.1"/>
    <property type="molecule type" value="Genomic_DNA"/>
</dbReference>
<evidence type="ECO:0000256" key="2">
    <source>
        <dbReference type="ARBA" id="ARBA00009865"/>
    </source>
</evidence>
<proteinExistence type="inferred from homology"/>
<comment type="similarity">
    <text evidence="2 5">Belongs to the glycosyl hydrolase 43 family.</text>
</comment>
<keyword evidence="8" id="KW-1185">Reference proteome</keyword>
<sequence length="341" mass="38812" precursor="true">MRWLCMALMLVGLMVSNAQKLPGEESPNLVVPEDTVFLLPYFLGNGETGVYFAYSRDGLKFDWLNDGKVVMPAPKWENESLTRDPSIIYHAGEFHMVWTTSWASRSIGYAHSKDLKDWSEPLKIDVWGKRTDVSNTWAPEIHWDPEQHEYLILWSSTVAEELDDSDGSEDGHGHDHRSYAIRTTHFKEFTEPELFFSPQDPEMSVIDPVIAHDNRGTEAREDDRWVMAIKNEMSVDKGGKNLRLVFSNQMQEPYDTKLGPPIVGAGTDIVDTMGEGPSLFKLNGLWYLYWDAPDSDYSYCLATSPDLVEWTNRTGEMSLPAEQMRHGTVLPVPADRLPHLD</sequence>
<dbReference type="SUPFAM" id="SSF75005">
    <property type="entry name" value="Arabinanase/levansucrase/invertase"/>
    <property type="match status" value="1"/>
</dbReference>
<dbReference type="OrthoDB" id="9758923at2"/>
<dbReference type="KEGG" id="plon:Pla110_29400"/>
<dbReference type="GO" id="GO:0005975">
    <property type="term" value="P:carbohydrate metabolic process"/>
    <property type="evidence" value="ECO:0007669"/>
    <property type="project" value="InterPro"/>
</dbReference>
<name>A0A518CPQ4_9PLAN</name>
<dbReference type="GO" id="GO:0004553">
    <property type="term" value="F:hydrolase activity, hydrolyzing O-glycosyl compounds"/>
    <property type="evidence" value="ECO:0007669"/>
    <property type="project" value="InterPro"/>
</dbReference>
<evidence type="ECO:0000256" key="5">
    <source>
        <dbReference type="RuleBase" id="RU361187"/>
    </source>
</evidence>
<dbReference type="AlphaFoldDB" id="A0A518CPQ4"/>
<keyword evidence="6" id="KW-0732">Signal</keyword>
<protein>
    <submittedName>
        <fullName evidence="7">Glycosyl hydrolases family 43</fullName>
    </submittedName>
</protein>
<dbReference type="InterPro" id="IPR050727">
    <property type="entry name" value="GH43_arabinanases"/>
</dbReference>
<accession>A0A518CPQ4</accession>
<dbReference type="PANTHER" id="PTHR43301:SF3">
    <property type="entry name" value="ARABINAN ENDO-1,5-ALPHA-L-ARABINOSIDASE A-RELATED"/>
    <property type="match status" value="1"/>
</dbReference>
<reference evidence="7 8" key="1">
    <citation type="submission" date="2019-02" db="EMBL/GenBank/DDBJ databases">
        <title>Deep-cultivation of Planctomycetes and their phenomic and genomic characterization uncovers novel biology.</title>
        <authorList>
            <person name="Wiegand S."/>
            <person name="Jogler M."/>
            <person name="Boedeker C."/>
            <person name="Pinto D."/>
            <person name="Vollmers J."/>
            <person name="Rivas-Marin E."/>
            <person name="Kohn T."/>
            <person name="Peeters S.H."/>
            <person name="Heuer A."/>
            <person name="Rast P."/>
            <person name="Oberbeckmann S."/>
            <person name="Bunk B."/>
            <person name="Jeske O."/>
            <person name="Meyerdierks A."/>
            <person name="Storesund J.E."/>
            <person name="Kallscheuer N."/>
            <person name="Luecker S."/>
            <person name="Lage O.M."/>
            <person name="Pohl T."/>
            <person name="Merkel B.J."/>
            <person name="Hornburger P."/>
            <person name="Mueller R.-W."/>
            <person name="Bruemmer F."/>
            <person name="Labrenz M."/>
            <person name="Spormann A.M."/>
            <person name="Op den Camp H."/>
            <person name="Overmann J."/>
            <person name="Amann R."/>
            <person name="Jetten M.S.M."/>
            <person name="Mascher T."/>
            <person name="Medema M.H."/>
            <person name="Devos D.P."/>
            <person name="Kaster A.-K."/>
            <person name="Ovreas L."/>
            <person name="Rohde M."/>
            <person name="Galperin M.Y."/>
            <person name="Jogler C."/>
        </authorList>
    </citation>
    <scope>NUCLEOTIDE SEQUENCE [LARGE SCALE GENOMIC DNA]</scope>
    <source>
        <strain evidence="7 8">Pla110</strain>
    </source>
</reference>
<evidence type="ECO:0000313" key="8">
    <source>
        <dbReference type="Proteomes" id="UP000317178"/>
    </source>
</evidence>
<evidence type="ECO:0000256" key="3">
    <source>
        <dbReference type="ARBA" id="ARBA00022801"/>
    </source>
</evidence>
<dbReference type="InterPro" id="IPR006710">
    <property type="entry name" value="Glyco_hydro_43"/>
</dbReference>
<dbReference type="Proteomes" id="UP000317178">
    <property type="component" value="Chromosome"/>
</dbReference>
<dbReference type="Gene3D" id="2.115.10.20">
    <property type="entry name" value="Glycosyl hydrolase domain, family 43"/>
    <property type="match status" value="1"/>
</dbReference>
<dbReference type="InterPro" id="IPR023296">
    <property type="entry name" value="Glyco_hydro_beta-prop_sf"/>
</dbReference>